<feature type="compositionally biased region" description="Basic and acidic residues" evidence="10">
    <location>
        <begin position="16"/>
        <end position="38"/>
    </location>
</feature>
<dbReference type="PANTHER" id="PTHR46543">
    <property type="entry name" value="ZINC FINGER CCHC DOMAIN-CONTAINING PROTEIN 7"/>
    <property type="match status" value="1"/>
</dbReference>
<evidence type="ECO:0000313" key="12">
    <source>
        <dbReference type="EMBL" id="MBC1171329.1"/>
    </source>
</evidence>
<dbReference type="GO" id="GO:0071036">
    <property type="term" value="P:nuclear polyadenylation-dependent snoRNA catabolic process"/>
    <property type="evidence" value="ECO:0007669"/>
    <property type="project" value="TreeGrafter"/>
</dbReference>
<evidence type="ECO:0000259" key="11">
    <source>
        <dbReference type="PROSITE" id="PS50158"/>
    </source>
</evidence>
<dbReference type="GO" id="GO:0031499">
    <property type="term" value="C:TRAMP complex"/>
    <property type="evidence" value="ECO:0007669"/>
    <property type="project" value="TreeGrafter"/>
</dbReference>
<comment type="subcellular location">
    <subcellularLocation>
        <location evidence="1">Nucleus</location>
    </subcellularLocation>
</comment>
<feature type="compositionally biased region" description="Acidic residues" evidence="10">
    <location>
        <begin position="149"/>
        <end position="159"/>
    </location>
</feature>
<dbReference type="EMBL" id="GITU01002626">
    <property type="protein sequence ID" value="MBC1171329.1"/>
    <property type="molecule type" value="Transcribed_RNA"/>
</dbReference>
<evidence type="ECO:0000256" key="6">
    <source>
        <dbReference type="ARBA" id="ARBA00023242"/>
    </source>
</evidence>
<dbReference type="GO" id="GO:0071035">
    <property type="term" value="P:nuclear polyadenylation-dependent rRNA catabolic process"/>
    <property type="evidence" value="ECO:0007669"/>
    <property type="project" value="TreeGrafter"/>
</dbReference>
<evidence type="ECO:0000256" key="3">
    <source>
        <dbReference type="ARBA" id="ARBA00022737"/>
    </source>
</evidence>
<keyword evidence="5" id="KW-0862">Zinc</keyword>
<dbReference type="PROSITE" id="PS50158">
    <property type="entry name" value="ZF_CCHC"/>
    <property type="match status" value="2"/>
</dbReference>
<dbReference type="PANTHER" id="PTHR46543:SF1">
    <property type="entry name" value="ZINC FINGER CCHC DOMAIN-CONTAINING PROTEIN 7"/>
    <property type="match status" value="1"/>
</dbReference>
<name>A0A7G3AGD9_LUTLO</name>
<keyword evidence="6" id="KW-0539">Nucleus</keyword>
<protein>
    <recommendedName>
        <fullName evidence="7">Zinc finger CCHC domain-containing protein 7</fullName>
    </recommendedName>
    <alternativeName>
        <fullName evidence="8">TRAMP-like complex RNA-binding factor ZCCHC7</fullName>
    </alternativeName>
</protein>
<feature type="domain" description="CCHC-type" evidence="11">
    <location>
        <begin position="593"/>
        <end position="607"/>
    </location>
</feature>
<feature type="region of interest" description="Disordered" evidence="10">
    <location>
        <begin position="1"/>
        <end position="85"/>
    </location>
</feature>
<evidence type="ECO:0000256" key="7">
    <source>
        <dbReference type="ARBA" id="ARBA00041190"/>
    </source>
</evidence>
<feature type="compositionally biased region" description="Basic residues" evidence="10">
    <location>
        <begin position="129"/>
        <end position="142"/>
    </location>
</feature>
<dbReference type="GO" id="GO:0071031">
    <property type="term" value="P:nuclear mRNA surveillance of mRNA 3'-end processing"/>
    <property type="evidence" value="ECO:0007669"/>
    <property type="project" value="TreeGrafter"/>
</dbReference>
<evidence type="ECO:0000256" key="5">
    <source>
        <dbReference type="ARBA" id="ARBA00022833"/>
    </source>
</evidence>
<dbReference type="GO" id="GO:0071037">
    <property type="term" value="P:nuclear polyadenylation-dependent snRNA catabolic process"/>
    <property type="evidence" value="ECO:0007669"/>
    <property type="project" value="TreeGrafter"/>
</dbReference>
<keyword evidence="2" id="KW-0479">Metal-binding</keyword>
<dbReference type="AlphaFoldDB" id="A0A7G3AGD9"/>
<dbReference type="GO" id="GO:0008270">
    <property type="term" value="F:zinc ion binding"/>
    <property type="evidence" value="ECO:0007669"/>
    <property type="project" value="UniProtKB-KW"/>
</dbReference>
<proteinExistence type="predicted"/>
<dbReference type="VEuPathDB" id="VectorBase:LLONM1_003148"/>
<feature type="compositionally biased region" description="Acidic residues" evidence="10">
    <location>
        <begin position="1"/>
        <end position="15"/>
    </location>
</feature>
<evidence type="ECO:0000256" key="10">
    <source>
        <dbReference type="SAM" id="MobiDB-lite"/>
    </source>
</evidence>
<accession>A0A7G3AGD9</accession>
<dbReference type="GO" id="GO:0071038">
    <property type="term" value="P:TRAMP-dependent tRNA surveillance pathway"/>
    <property type="evidence" value="ECO:0007669"/>
    <property type="project" value="TreeGrafter"/>
</dbReference>
<dbReference type="Gene3D" id="4.10.60.10">
    <property type="entry name" value="Zinc finger, CCHC-type"/>
    <property type="match status" value="1"/>
</dbReference>
<evidence type="ECO:0000256" key="2">
    <source>
        <dbReference type="ARBA" id="ARBA00022723"/>
    </source>
</evidence>
<feature type="compositionally biased region" description="Low complexity" evidence="10">
    <location>
        <begin position="199"/>
        <end position="210"/>
    </location>
</feature>
<feature type="domain" description="CCHC-type" evidence="11">
    <location>
        <begin position="508"/>
        <end position="523"/>
    </location>
</feature>
<reference evidence="12" key="1">
    <citation type="journal article" date="2020" name="BMC">
        <title>Leishmania infection induces a limited differential gene expression in the sand fly midgut.</title>
        <authorList>
            <person name="Coutinho-Abreu I.V."/>
            <person name="Serafim T.D."/>
            <person name="Meneses C."/>
            <person name="Kamhawi S."/>
            <person name="Oliveira F."/>
            <person name="Valenzuela J.G."/>
        </authorList>
    </citation>
    <scope>NUCLEOTIDE SEQUENCE</scope>
    <source>
        <strain evidence="12">Jacobina</strain>
        <tissue evidence="12">Midgut</tissue>
    </source>
</reference>
<feature type="region of interest" description="Disordered" evidence="10">
    <location>
        <begin position="105"/>
        <end position="326"/>
    </location>
</feature>
<dbReference type="GO" id="GO:0071039">
    <property type="term" value="P:nuclear polyadenylation-dependent CUT catabolic process"/>
    <property type="evidence" value="ECO:0007669"/>
    <property type="project" value="TreeGrafter"/>
</dbReference>
<dbReference type="InterPro" id="IPR051644">
    <property type="entry name" value="TRAMP_AT-DNA-binding"/>
</dbReference>
<evidence type="ECO:0000256" key="1">
    <source>
        <dbReference type="ARBA" id="ARBA00004123"/>
    </source>
</evidence>
<evidence type="ECO:0000256" key="4">
    <source>
        <dbReference type="ARBA" id="ARBA00022771"/>
    </source>
</evidence>
<dbReference type="SMART" id="SM00343">
    <property type="entry name" value="ZnF_C2HC"/>
    <property type="match status" value="3"/>
</dbReference>
<dbReference type="InterPro" id="IPR001878">
    <property type="entry name" value="Znf_CCHC"/>
</dbReference>
<feature type="compositionally biased region" description="Acidic residues" evidence="10">
    <location>
        <begin position="417"/>
        <end position="442"/>
    </location>
</feature>
<sequence>MDEDEGNALEEFSSELEEHLYSKIHHGQVESEAMREAPQKAAGVGQRGKNGRYFAASGKPPSWNSPRAKRGKEPGGGGGGGQKFTPYQSFLESIKLCSQAVQKKNLRKNPVAFRKPEAVAETATPPKRDRAKKNRRKEKKKVQTIVLDSSEDEEKDDVVEIPVPPPPLVCLDSSDESTHEVAEMPKPQGGAGGKRRISPRGSSPSSSILSDDFIATQDRRRLAEAQNTLHVADEELRSVQQQTRGPQSAPKRARTHEKSPRNSPKAKLSDISTSDSEDFLPDADAVPQKCYQKRKSHPPSPKSKTTPYIHVGEAIPNAVTTPRAKRKSIDAALSTAHRSDEEFITILSSIANMDNSNSQAASQSDEDDVQLVRECPEVESGDIVINIGGNEETTDVPEAPKKSFWVDDGAQGEEEEVVEGEQEDVAVEGEQEEDEQQFDDDYPPFLLHGWNEEMRRFYEESWGGEKFSLQNIIRQMPDNNQWQINAKDLNFSRFHRTWREHQEMKLVCYMCGQSGHREPRCPNTLCLKCGNRAMVFGIACSKCSDWPSSTCEICHTKGHKADLCPDSWRRYHSTVEEKTPEEEKLIPNPRKFCSICAREGHLADSCPCPVRILEYPASPWEVTSYEGTYKVEEDTQNPKDPFHMHRGEQTKFTWSQSVKKSQFYGRFLTHCSIAPNEDGQEAPKKDIEEISDDAEEEAEPAEDEKNIETKIFLHRNFSKSLQSDRGKLVMKAMADEMSVEVDLRTSAHGILLKLRGEHQSVETFKQNLMAFLTSLTKRTAEEQQMDYMHFPRDRSKMLQFMRGKMRQLTTYIGNAPNLFHEMRRQENSKIGKLSNRQKMADRNRSMLNMILMGQAGLREGRMHLRALEADLAMLEKHHQDGEVPQAMRASIFLHFRYIFTPFRHRNYDELLKQFYSMKNTNKLPSIAIPRQTNHQRRNKPRYFKQNIAS</sequence>
<keyword evidence="3" id="KW-0677">Repeat</keyword>
<organism evidence="12">
    <name type="scientific">Lutzomyia longipalpis</name>
    <name type="common">Sand fly</name>
    <dbReference type="NCBI Taxonomy" id="7200"/>
    <lineage>
        <taxon>Eukaryota</taxon>
        <taxon>Metazoa</taxon>
        <taxon>Ecdysozoa</taxon>
        <taxon>Arthropoda</taxon>
        <taxon>Hexapoda</taxon>
        <taxon>Insecta</taxon>
        <taxon>Pterygota</taxon>
        <taxon>Neoptera</taxon>
        <taxon>Endopterygota</taxon>
        <taxon>Diptera</taxon>
        <taxon>Nematocera</taxon>
        <taxon>Psychodoidea</taxon>
        <taxon>Psychodidae</taxon>
        <taxon>Lutzomyia</taxon>
        <taxon>Lutzomyia</taxon>
    </lineage>
</organism>
<dbReference type="GO" id="GO:0003723">
    <property type="term" value="F:RNA binding"/>
    <property type="evidence" value="ECO:0007669"/>
    <property type="project" value="TreeGrafter"/>
</dbReference>
<feature type="region of interest" description="Disordered" evidence="10">
    <location>
        <begin position="417"/>
        <end position="443"/>
    </location>
</feature>
<evidence type="ECO:0000256" key="9">
    <source>
        <dbReference type="PROSITE-ProRule" id="PRU00047"/>
    </source>
</evidence>
<keyword evidence="4 9" id="KW-0863">Zinc-finger</keyword>
<evidence type="ECO:0000256" key="8">
    <source>
        <dbReference type="ARBA" id="ARBA00043023"/>
    </source>
</evidence>